<gene>
    <name evidence="2" type="ORF">C7A10_02745</name>
</gene>
<evidence type="ECO:0000313" key="2">
    <source>
        <dbReference type="EMBL" id="PRW94570.1"/>
    </source>
</evidence>
<reference evidence="2 3" key="1">
    <citation type="submission" date="2018-03" db="EMBL/GenBank/DDBJ databases">
        <title>Blue discolouration in mozzarella cheese caused by Pseudomonas fluorescens.</title>
        <authorList>
            <person name="Chiesa F."/>
            <person name="Dalmasso A."/>
            <person name="Lomonaco S."/>
        </authorList>
    </citation>
    <scope>NUCLEOTIDE SEQUENCE [LARGE SCALE GENOMIC DNA]</scope>
    <source>
        <strain evidence="2 3">11293</strain>
    </source>
</reference>
<evidence type="ECO:0000313" key="3">
    <source>
        <dbReference type="Proteomes" id="UP000239731"/>
    </source>
</evidence>
<feature type="region of interest" description="Disordered" evidence="1">
    <location>
        <begin position="44"/>
        <end position="97"/>
    </location>
</feature>
<feature type="compositionally biased region" description="Polar residues" evidence="1">
    <location>
        <begin position="81"/>
        <end position="97"/>
    </location>
</feature>
<name>A0A2T0IGX4_PSEFL</name>
<dbReference type="EMBL" id="PVUH01000002">
    <property type="protein sequence ID" value="PRW94570.1"/>
    <property type="molecule type" value="Genomic_DNA"/>
</dbReference>
<organism evidence="2 3">
    <name type="scientific">Pseudomonas fluorescens</name>
    <dbReference type="NCBI Taxonomy" id="294"/>
    <lineage>
        <taxon>Bacteria</taxon>
        <taxon>Pseudomonadati</taxon>
        <taxon>Pseudomonadota</taxon>
        <taxon>Gammaproteobacteria</taxon>
        <taxon>Pseudomonadales</taxon>
        <taxon>Pseudomonadaceae</taxon>
        <taxon>Pseudomonas</taxon>
    </lineage>
</organism>
<feature type="compositionally biased region" description="Basic and acidic residues" evidence="1">
    <location>
        <begin position="44"/>
        <end position="57"/>
    </location>
</feature>
<evidence type="ECO:0000256" key="1">
    <source>
        <dbReference type="SAM" id="MobiDB-lite"/>
    </source>
</evidence>
<accession>A0A2T0IGX4</accession>
<dbReference type="Proteomes" id="UP000239731">
    <property type="component" value="Unassembled WGS sequence"/>
</dbReference>
<proteinExistence type="predicted"/>
<sequence length="97" mass="10664">MRRSSWGSADGTRCCGGCTRPKTKIVPTLRVGMDPVTLCVTVDAERPWRRSHAERGNDQQLPQVSPGPVPLWGPTAPHSAPVQNQTQCRSTSNRQTR</sequence>
<protein>
    <submittedName>
        <fullName evidence="2">Uncharacterized protein</fullName>
    </submittedName>
</protein>
<comment type="caution">
    <text evidence="2">The sequence shown here is derived from an EMBL/GenBank/DDBJ whole genome shotgun (WGS) entry which is preliminary data.</text>
</comment>
<dbReference type="AlphaFoldDB" id="A0A2T0IGX4"/>